<dbReference type="InterPro" id="IPR015424">
    <property type="entry name" value="PyrdxlP-dep_Trfase"/>
</dbReference>
<dbReference type="PANTHER" id="PTHR46577">
    <property type="entry name" value="HTH-TYPE TRANSCRIPTIONAL REGULATORY PROTEIN GABR"/>
    <property type="match status" value="1"/>
</dbReference>
<dbReference type="PANTHER" id="PTHR46577:SF1">
    <property type="entry name" value="HTH-TYPE TRANSCRIPTIONAL REGULATORY PROTEIN GABR"/>
    <property type="match status" value="1"/>
</dbReference>
<dbReference type="InterPro" id="IPR000524">
    <property type="entry name" value="Tscrpt_reg_HTH_GntR"/>
</dbReference>
<dbReference type="CDD" id="cd07377">
    <property type="entry name" value="WHTH_GntR"/>
    <property type="match status" value="1"/>
</dbReference>
<dbReference type="EMBL" id="VNIQ01000004">
    <property type="protein sequence ID" value="TYQ03785.1"/>
    <property type="molecule type" value="Genomic_DNA"/>
</dbReference>
<dbReference type="Gene3D" id="1.10.10.10">
    <property type="entry name" value="Winged helix-like DNA-binding domain superfamily/Winged helix DNA-binding domain"/>
    <property type="match status" value="1"/>
</dbReference>
<protein>
    <submittedName>
        <fullName evidence="6">GntR family transcriptional regulator</fullName>
    </submittedName>
</protein>
<proteinExistence type="inferred from homology"/>
<dbReference type="SUPFAM" id="SSF46785">
    <property type="entry name" value="Winged helix' DNA-binding domain"/>
    <property type="match status" value="1"/>
</dbReference>
<reference evidence="6" key="1">
    <citation type="submission" date="2019-07" db="EMBL/GenBank/DDBJ databases">
        <title>Genomic Encyclopedia of Type Strains, Phase IV (KMG-IV): sequencing the most valuable type-strain genomes for metagenomic binning, comparative biology and taxonomic classification.</title>
        <authorList>
            <person name="Goeker M."/>
        </authorList>
    </citation>
    <scope>NUCLEOTIDE SEQUENCE</scope>
    <source>
        <strain evidence="6">DSM 44596</strain>
    </source>
</reference>
<sequence>MRSHENLGEFLEGRSAYLDSATNTPMYRRVRAMLEDLLARGVFDGGRPMPSTRYLAQELGVSRNTVAAAYDELIALGVIESRPRSGLYAAAPLTRTPSAESSRPAPPVDWSTLLQPRESVEFTRTLGHPDAFDYPYPFISSQPELRSFPVRGWLRAASEAMTGPHLRYSVRDAVDQDDPLLVEALRKEILPSRGIEAAADEILVTSGTQQGLSLIADVLLRPDKIMGFENPGYLDAMHIFKRSGVELSPIPVDGRGAVFDRSTVFDAMYLTPSHHHPTNVTLSLPRRKLLLELLEERNGFVIEDDYDSEFRFRGRPTPSLKSLGDNRRVIYLGSFSKFLSAGLRIGYIVADPPVIAALRAERHHRTKHLPGHIQRSLALFIMSGDYHKVLRSHRRRLKQNWEIITESINKYMPRVETPSFPPGGVSVWYTGPEDLDAAELTERAALQGILVADGSRYFFPGTGSRNCLRLGFGSIDQNSIEPGIALLGGIAHRLLDESRRISE</sequence>
<dbReference type="GO" id="GO:0003700">
    <property type="term" value="F:DNA-binding transcription factor activity"/>
    <property type="evidence" value="ECO:0007669"/>
    <property type="project" value="InterPro"/>
</dbReference>
<dbReference type="GO" id="GO:0030170">
    <property type="term" value="F:pyridoxal phosphate binding"/>
    <property type="evidence" value="ECO:0007669"/>
    <property type="project" value="InterPro"/>
</dbReference>
<comment type="caution">
    <text evidence="6">The sequence shown here is derived from an EMBL/GenBank/DDBJ whole genome shotgun (WGS) entry which is preliminary data.</text>
</comment>
<keyword evidence="5" id="KW-0804">Transcription</keyword>
<dbReference type="SUPFAM" id="SSF53383">
    <property type="entry name" value="PLP-dependent transferases"/>
    <property type="match status" value="1"/>
</dbReference>
<comment type="similarity">
    <text evidence="1">In the C-terminal section; belongs to the class-I pyridoxal-phosphate-dependent aminotransferase family.</text>
</comment>
<accession>A0A652YNU5</accession>
<dbReference type="InterPro" id="IPR015421">
    <property type="entry name" value="PyrdxlP-dep_Trfase_major"/>
</dbReference>
<dbReference type="PRINTS" id="PR00035">
    <property type="entry name" value="HTHGNTR"/>
</dbReference>
<dbReference type="InterPro" id="IPR004839">
    <property type="entry name" value="Aminotransferase_I/II_large"/>
</dbReference>
<evidence type="ECO:0000313" key="6">
    <source>
        <dbReference type="EMBL" id="TYQ03785.1"/>
    </source>
</evidence>
<gene>
    <name evidence="6" type="ORF">FNL38_104153</name>
</gene>
<dbReference type="Pfam" id="PF00392">
    <property type="entry name" value="GntR"/>
    <property type="match status" value="1"/>
</dbReference>
<dbReference type="Gene3D" id="3.40.640.10">
    <property type="entry name" value="Type I PLP-dependent aspartate aminotransferase-like (Major domain)"/>
    <property type="match status" value="1"/>
</dbReference>
<name>A0A652YNU5_NOCGL</name>
<dbReference type="PROSITE" id="PS50949">
    <property type="entry name" value="HTH_GNTR"/>
    <property type="match status" value="1"/>
</dbReference>
<dbReference type="Pfam" id="PF00155">
    <property type="entry name" value="Aminotran_1_2"/>
    <property type="match status" value="1"/>
</dbReference>
<dbReference type="InterPro" id="IPR051446">
    <property type="entry name" value="HTH_trans_reg/aminotransferase"/>
</dbReference>
<keyword evidence="3" id="KW-0805">Transcription regulation</keyword>
<dbReference type="GO" id="GO:0003677">
    <property type="term" value="F:DNA binding"/>
    <property type="evidence" value="ECO:0007669"/>
    <property type="project" value="UniProtKB-KW"/>
</dbReference>
<organism evidence="6">
    <name type="scientific">Nocardia globerula</name>
    <dbReference type="NCBI Taxonomy" id="1818"/>
    <lineage>
        <taxon>Bacteria</taxon>
        <taxon>Bacillati</taxon>
        <taxon>Actinomycetota</taxon>
        <taxon>Actinomycetes</taxon>
        <taxon>Mycobacteriales</taxon>
        <taxon>Nocardiaceae</taxon>
        <taxon>Nocardia</taxon>
    </lineage>
</organism>
<evidence type="ECO:0000256" key="4">
    <source>
        <dbReference type="ARBA" id="ARBA00023125"/>
    </source>
</evidence>
<dbReference type="InterPro" id="IPR036390">
    <property type="entry name" value="WH_DNA-bd_sf"/>
</dbReference>
<evidence type="ECO:0000256" key="3">
    <source>
        <dbReference type="ARBA" id="ARBA00023015"/>
    </source>
</evidence>
<keyword evidence="2" id="KW-0663">Pyridoxal phosphate</keyword>
<dbReference type="AlphaFoldDB" id="A0A652YNU5"/>
<dbReference type="InterPro" id="IPR036388">
    <property type="entry name" value="WH-like_DNA-bd_sf"/>
</dbReference>
<evidence type="ECO:0000256" key="2">
    <source>
        <dbReference type="ARBA" id="ARBA00022898"/>
    </source>
</evidence>
<keyword evidence="4" id="KW-0238">DNA-binding</keyword>
<dbReference type="SMART" id="SM00345">
    <property type="entry name" value="HTH_GNTR"/>
    <property type="match status" value="1"/>
</dbReference>
<evidence type="ECO:0000256" key="1">
    <source>
        <dbReference type="ARBA" id="ARBA00005384"/>
    </source>
</evidence>
<evidence type="ECO:0000256" key="5">
    <source>
        <dbReference type="ARBA" id="ARBA00023163"/>
    </source>
</evidence>
<dbReference type="CDD" id="cd00609">
    <property type="entry name" value="AAT_like"/>
    <property type="match status" value="1"/>
</dbReference>